<dbReference type="InParanoid" id="A0A2J7Q9G5"/>
<name>A0A2J7Q9G5_9NEOP</name>
<sequence length="71" mass="7862">TGYGLDDRARFPAKEDNFLTSAASRMSLGLTQPPIRWVPGGREADHSPPSNAEIKNRAIPLFLYTFSLRDA</sequence>
<keyword evidence="2" id="KW-1185">Reference proteome</keyword>
<evidence type="ECO:0000313" key="2">
    <source>
        <dbReference type="Proteomes" id="UP000235965"/>
    </source>
</evidence>
<reference evidence="1 2" key="1">
    <citation type="submission" date="2017-12" db="EMBL/GenBank/DDBJ databases">
        <title>Hemimetabolous genomes reveal molecular basis of termite eusociality.</title>
        <authorList>
            <person name="Harrison M.C."/>
            <person name="Jongepier E."/>
            <person name="Robertson H.M."/>
            <person name="Arning N."/>
            <person name="Bitard-Feildel T."/>
            <person name="Chao H."/>
            <person name="Childers C.P."/>
            <person name="Dinh H."/>
            <person name="Doddapaneni H."/>
            <person name="Dugan S."/>
            <person name="Gowin J."/>
            <person name="Greiner C."/>
            <person name="Han Y."/>
            <person name="Hu H."/>
            <person name="Hughes D.S.T."/>
            <person name="Huylmans A.-K."/>
            <person name="Kemena C."/>
            <person name="Kremer L.P.M."/>
            <person name="Lee S.L."/>
            <person name="Lopez-Ezquerra A."/>
            <person name="Mallet L."/>
            <person name="Monroy-Kuhn J.M."/>
            <person name="Moser A."/>
            <person name="Murali S.C."/>
            <person name="Muzny D.M."/>
            <person name="Otani S."/>
            <person name="Piulachs M.-D."/>
            <person name="Poelchau M."/>
            <person name="Qu J."/>
            <person name="Schaub F."/>
            <person name="Wada-Katsumata A."/>
            <person name="Worley K.C."/>
            <person name="Xie Q."/>
            <person name="Ylla G."/>
            <person name="Poulsen M."/>
            <person name="Gibbs R.A."/>
            <person name="Schal C."/>
            <person name="Richards S."/>
            <person name="Belles X."/>
            <person name="Korb J."/>
            <person name="Bornberg-Bauer E."/>
        </authorList>
    </citation>
    <scope>NUCLEOTIDE SEQUENCE [LARGE SCALE GENOMIC DNA]</scope>
    <source>
        <tissue evidence="1">Whole body</tissue>
    </source>
</reference>
<evidence type="ECO:0000313" key="1">
    <source>
        <dbReference type="EMBL" id="PNF25231.1"/>
    </source>
</evidence>
<organism evidence="1 2">
    <name type="scientific">Cryptotermes secundus</name>
    <dbReference type="NCBI Taxonomy" id="105785"/>
    <lineage>
        <taxon>Eukaryota</taxon>
        <taxon>Metazoa</taxon>
        <taxon>Ecdysozoa</taxon>
        <taxon>Arthropoda</taxon>
        <taxon>Hexapoda</taxon>
        <taxon>Insecta</taxon>
        <taxon>Pterygota</taxon>
        <taxon>Neoptera</taxon>
        <taxon>Polyneoptera</taxon>
        <taxon>Dictyoptera</taxon>
        <taxon>Blattodea</taxon>
        <taxon>Blattoidea</taxon>
        <taxon>Termitoidae</taxon>
        <taxon>Kalotermitidae</taxon>
        <taxon>Cryptotermitinae</taxon>
        <taxon>Cryptotermes</taxon>
    </lineage>
</organism>
<proteinExistence type="predicted"/>
<accession>A0A2J7Q9G5</accession>
<feature type="non-terminal residue" evidence="1">
    <location>
        <position position="1"/>
    </location>
</feature>
<dbReference type="Proteomes" id="UP000235965">
    <property type="component" value="Unassembled WGS sequence"/>
</dbReference>
<protein>
    <submittedName>
        <fullName evidence="1">Uncharacterized protein</fullName>
    </submittedName>
</protein>
<dbReference type="EMBL" id="NEVH01016358">
    <property type="protein sequence ID" value="PNF25231.1"/>
    <property type="molecule type" value="Genomic_DNA"/>
</dbReference>
<comment type="caution">
    <text evidence="1">The sequence shown here is derived from an EMBL/GenBank/DDBJ whole genome shotgun (WGS) entry which is preliminary data.</text>
</comment>
<dbReference type="AlphaFoldDB" id="A0A2J7Q9G5"/>
<gene>
    <name evidence="1" type="ORF">B7P43_G13890</name>
</gene>